<gene>
    <name evidence="1" type="ORF">JTE90_007702</name>
</gene>
<name>A0AAV6TL54_9ARAC</name>
<dbReference type="EMBL" id="JAFNEN010002532">
    <property type="protein sequence ID" value="KAG8172609.1"/>
    <property type="molecule type" value="Genomic_DNA"/>
</dbReference>
<protein>
    <submittedName>
        <fullName evidence="1">Uncharacterized protein</fullName>
    </submittedName>
</protein>
<evidence type="ECO:0000313" key="2">
    <source>
        <dbReference type="Proteomes" id="UP000827092"/>
    </source>
</evidence>
<comment type="caution">
    <text evidence="1">The sequence shown here is derived from an EMBL/GenBank/DDBJ whole genome shotgun (WGS) entry which is preliminary data.</text>
</comment>
<dbReference type="AlphaFoldDB" id="A0AAV6TL54"/>
<dbReference type="Proteomes" id="UP000827092">
    <property type="component" value="Unassembled WGS sequence"/>
</dbReference>
<proteinExistence type="predicted"/>
<reference evidence="1 2" key="1">
    <citation type="journal article" date="2022" name="Nat. Ecol. Evol.">
        <title>A masculinizing supergene underlies an exaggerated male reproductive morph in a spider.</title>
        <authorList>
            <person name="Hendrickx F."/>
            <person name="De Corte Z."/>
            <person name="Sonet G."/>
            <person name="Van Belleghem S.M."/>
            <person name="Kostlbacher S."/>
            <person name="Vangestel C."/>
        </authorList>
    </citation>
    <scope>NUCLEOTIDE SEQUENCE [LARGE SCALE GENOMIC DNA]</scope>
    <source>
        <strain evidence="1">W744_W776</strain>
    </source>
</reference>
<organism evidence="1 2">
    <name type="scientific">Oedothorax gibbosus</name>
    <dbReference type="NCBI Taxonomy" id="931172"/>
    <lineage>
        <taxon>Eukaryota</taxon>
        <taxon>Metazoa</taxon>
        <taxon>Ecdysozoa</taxon>
        <taxon>Arthropoda</taxon>
        <taxon>Chelicerata</taxon>
        <taxon>Arachnida</taxon>
        <taxon>Araneae</taxon>
        <taxon>Araneomorphae</taxon>
        <taxon>Entelegynae</taxon>
        <taxon>Araneoidea</taxon>
        <taxon>Linyphiidae</taxon>
        <taxon>Erigoninae</taxon>
        <taxon>Oedothorax</taxon>
    </lineage>
</organism>
<evidence type="ECO:0000313" key="1">
    <source>
        <dbReference type="EMBL" id="KAG8172609.1"/>
    </source>
</evidence>
<sequence length="93" mass="10865">MERTEEAERLARAMMSEEEREATQALVTVLSNLYFETTDFRSARERIKTLYFMVPCLSLKFIQDVIEDNDDLDPAWIMQLKADAENGFPDEPQ</sequence>
<feature type="non-terminal residue" evidence="1">
    <location>
        <position position="93"/>
    </location>
</feature>
<accession>A0AAV6TL54</accession>
<keyword evidence="2" id="KW-1185">Reference proteome</keyword>